<accession>A0A8J6CAL8</accession>
<organism evidence="2 3">
    <name type="scientific">Diacronema lutheri</name>
    <name type="common">Unicellular marine alga</name>
    <name type="synonym">Monochrysis lutheri</name>
    <dbReference type="NCBI Taxonomy" id="2081491"/>
    <lineage>
        <taxon>Eukaryota</taxon>
        <taxon>Haptista</taxon>
        <taxon>Haptophyta</taxon>
        <taxon>Pavlovophyceae</taxon>
        <taxon>Pavlovales</taxon>
        <taxon>Pavlovaceae</taxon>
        <taxon>Diacronema</taxon>
    </lineage>
</organism>
<evidence type="ECO:0000313" key="2">
    <source>
        <dbReference type="EMBL" id="KAG8460613.1"/>
    </source>
</evidence>
<keyword evidence="1" id="KW-0732">Signal</keyword>
<feature type="chain" id="PRO_5035280223" evidence="1">
    <location>
        <begin position="23"/>
        <end position="427"/>
    </location>
</feature>
<name>A0A8J6CAL8_DIALT</name>
<sequence length="427" mass="45602">MARTARACSLSLLLVAGQPAQRREGARARVASPFSEHSLLHTILPCGRCAPRDASCLEHTVRAARAAPRPNSSCTVLVDRHVPKTAGSSVRFLMRAAEAKGWCAYWGYAVAEPSWRRALGAIRTLASTRLRPAGAAPARSPRALALCVELHALKHMATGVGASGSAHPPNMLRSHFAPLHALRDELGGRCTVVSSVRVREPLAWYRSFFGWAVGGIPFVVSTPCAVAHACTSTELFERFVALAPNLQTSMFLRAHPPAAWASCAPARGCRWVEGGAPAFGRPPPAPLSAADLREALAAIDTFDIVDVVERFDRFVAQLSLRARWPNAALPYVRFAPPAHAQMMRTRCDRAASAPPGAANPKLRAFCEHAALFRANVSATPPCASADERRRCAAAVATHAPMDAALYARARARRAARRAPHAGAANAA</sequence>
<dbReference type="EMBL" id="JAGTXO010000031">
    <property type="protein sequence ID" value="KAG8460613.1"/>
    <property type="molecule type" value="Genomic_DNA"/>
</dbReference>
<evidence type="ECO:0000313" key="3">
    <source>
        <dbReference type="Proteomes" id="UP000751190"/>
    </source>
</evidence>
<feature type="signal peptide" evidence="1">
    <location>
        <begin position="1"/>
        <end position="22"/>
    </location>
</feature>
<dbReference type="OrthoDB" id="10609017at2759"/>
<reference evidence="2" key="1">
    <citation type="submission" date="2021-05" db="EMBL/GenBank/DDBJ databases">
        <title>The genome of the haptophyte Pavlova lutheri (Diacronema luteri, Pavlovales) - a model for lipid biosynthesis in eukaryotic algae.</title>
        <authorList>
            <person name="Hulatt C.J."/>
            <person name="Posewitz M.C."/>
        </authorList>
    </citation>
    <scope>NUCLEOTIDE SEQUENCE</scope>
    <source>
        <strain evidence="2">NIVA-4/92</strain>
    </source>
</reference>
<comment type="caution">
    <text evidence="2">The sequence shown here is derived from an EMBL/GenBank/DDBJ whole genome shotgun (WGS) entry which is preliminary data.</text>
</comment>
<gene>
    <name evidence="2" type="ORF">KFE25_011388</name>
</gene>
<proteinExistence type="predicted"/>
<dbReference type="Proteomes" id="UP000751190">
    <property type="component" value="Unassembled WGS sequence"/>
</dbReference>
<keyword evidence="3" id="KW-1185">Reference proteome</keyword>
<protein>
    <submittedName>
        <fullName evidence="2">Uncharacterized protein</fullName>
    </submittedName>
</protein>
<dbReference type="AlphaFoldDB" id="A0A8J6CAL8"/>
<evidence type="ECO:0000256" key="1">
    <source>
        <dbReference type="SAM" id="SignalP"/>
    </source>
</evidence>